<feature type="region of interest" description="Disordered" evidence="1">
    <location>
        <begin position="212"/>
        <end position="233"/>
    </location>
</feature>
<accession>A0A2A9F918</accession>
<keyword evidence="3" id="KW-1185">Reference proteome</keyword>
<dbReference type="EMBL" id="PDJK01000002">
    <property type="protein sequence ID" value="PFG46909.1"/>
    <property type="molecule type" value="Genomic_DNA"/>
</dbReference>
<protein>
    <recommendedName>
        <fullName evidence="4">PPE family protein</fullName>
    </recommendedName>
</protein>
<evidence type="ECO:0000256" key="1">
    <source>
        <dbReference type="SAM" id="MobiDB-lite"/>
    </source>
</evidence>
<name>A0A2A9F918_9PSEU</name>
<proteinExistence type="predicted"/>
<gene>
    <name evidence="2" type="ORF">ATK36_1915</name>
</gene>
<organism evidence="2 3">
    <name type="scientific">Amycolatopsis sulphurea</name>
    <dbReference type="NCBI Taxonomy" id="76022"/>
    <lineage>
        <taxon>Bacteria</taxon>
        <taxon>Bacillati</taxon>
        <taxon>Actinomycetota</taxon>
        <taxon>Actinomycetes</taxon>
        <taxon>Pseudonocardiales</taxon>
        <taxon>Pseudonocardiaceae</taxon>
        <taxon>Amycolatopsis</taxon>
    </lineage>
</organism>
<evidence type="ECO:0000313" key="2">
    <source>
        <dbReference type="EMBL" id="PFG46909.1"/>
    </source>
</evidence>
<comment type="caution">
    <text evidence="2">The sequence shown here is derived from an EMBL/GenBank/DDBJ whole genome shotgun (WGS) entry which is preliminary data.</text>
</comment>
<evidence type="ECO:0000313" key="3">
    <source>
        <dbReference type="Proteomes" id="UP000243542"/>
    </source>
</evidence>
<evidence type="ECO:0008006" key="4">
    <source>
        <dbReference type="Google" id="ProtNLM"/>
    </source>
</evidence>
<dbReference type="Proteomes" id="UP000243542">
    <property type="component" value="Unassembled WGS sequence"/>
</dbReference>
<reference evidence="2 3" key="1">
    <citation type="submission" date="2017-10" db="EMBL/GenBank/DDBJ databases">
        <title>Sequencing the genomes of 1000 actinobacteria strains.</title>
        <authorList>
            <person name="Klenk H.-P."/>
        </authorList>
    </citation>
    <scope>NUCLEOTIDE SEQUENCE [LARGE SCALE GENOMIC DNA]</scope>
    <source>
        <strain evidence="2 3">DSM 46092</strain>
    </source>
</reference>
<sequence>MAQGYTGPPPSWSDIFGLMRAEAERCRRVVVLLEPVEAELTARTHARWWSGGGAEAYDAVREKQLDQIRRTAEAHRAATHALHRYADAAEDLSRRFPEDTSGPSLAEMLTERGHHAADAARVLDEASTALEEMKATLGDLPALAPVALSSPDANLRLPEIPALVLPTETSTRPSAWSVAQFPVPGGTNADLQALSDAVLRHFQALGGTIGARLAPEAPDPPGRSGYGLQVSGP</sequence>
<dbReference type="AlphaFoldDB" id="A0A2A9F918"/>
<dbReference type="RefSeq" id="WP_098510901.1">
    <property type="nucleotide sequence ID" value="NZ_JBIAKZ010000032.1"/>
</dbReference>